<organism evidence="3 4">
    <name type="scientific">Ignicoccus hospitalis (strain KIN4/I / DSM 18386 / JCM 14125)</name>
    <dbReference type="NCBI Taxonomy" id="453591"/>
    <lineage>
        <taxon>Archaea</taxon>
        <taxon>Thermoproteota</taxon>
        <taxon>Thermoprotei</taxon>
        <taxon>Desulfurococcales</taxon>
        <taxon>Desulfurococcaceae</taxon>
        <taxon>Ignicoccus</taxon>
    </lineage>
</organism>
<evidence type="ECO:0000313" key="3">
    <source>
        <dbReference type="EMBL" id="ABU81996.1"/>
    </source>
</evidence>
<dbReference type="Gene3D" id="3.90.1640.10">
    <property type="entry name" value="inorganic pyrophosphatase (n-terminal core)"/>
    <property type="match status" value="1"/>
</dbReference>
<proteinExistence type="predicted"/>
<dbReference type="KEGG" id="iho:Igni_0814"/>
<dbReference type="eggNOG" id="arCOG01565">
    <property type="taxonomic scope" value="Archaea"/>
</dbReference>
<evidence type="ECO:0000313" key="4">
    <source>
        <dbReference type="Proteomes" id="UP000000262"/>
    </source>
</evidence>
<gene>
    <name evidence="3" type="ordered locus">Igni_0814</name>
</gene>
<protein>
    <submittedName>
        <fullName evidence="3">Phosphoesterase, RecJ domain protein</fullName>
    </submittedName>
</protein>
<dbReference type="PANTHER" id="PTHR47618">
    <property type="entry name" value="BIFUNCTIONAL OLIGORIBONUCLEASE AND PAP PHOSPHATASE NRNA"/>
    <property type="match status" value="1"/>
</dbReference>
<dbReference type="Pfam" id="PF01368">
    <property type="entry name" value="DHH"/>
    <property type="match status" value="1"/>
</dbReference>
<dbReference type="STRING" id="453591.Igni_0814"/>
<dbReference type="SUPFAM" id="SSF64182">
    <property type="entry name" value="DHH phosphoesterases"/>
    <property type="match status" value="1"/>
</dbReference>
<keyword evidence="4" id="KW-1185">Reference proteome</keyword>
<dbReference type="InterPro" id="IPR051319">
    <property type="entry name" value="Oligoribo/pAp-PDE_c-di-AMP_PDE"/>
</dbReference>
<dbReference type="HOGENOM" id="CLU_070736_0_0_2"/>
<dbReference type="Proteomes" id="UP000000262">
    <property type="component" value="Chromosome"/>
</dbReference>
<reference evidence="3 4" key="1">
    <citation type="journal article" date="2008" name="Genome Biol.">
        <title>A genomic analysis of the archaeal system Ignicoccus hospitalis-Nanoarchaeum equitans.</title>
        <authorList>
            <person name="Podar M."/>
            <person name="Anderson I."/>
            <person name="Makarova K.S."/>
            <person name="Elkins J.G."/>
            <person name="Ivanova N."/>
            <person name="Wall M.A."/>
            <person name="Lykidis A."/>
            <person name="Mavromatis K."/>
            <person name="Sun H."/>
            <person name="Hudson M.E."/>
            <person name="Chen W."/>
            <person name="Deciu C."/>
            <person name="Hutchison D."/>
            <person name="Eads J.R."/>
            <person name="Anderson A."/>
            <person name="Fernandes F."/>
            <person name="Szeto E."/>
            <person name="Lapidus A."/>
            <person name="Kyrpides N.C."/>
            <person name="Saier M.H.Jr."/>
            <person name="Richardson P.M."/>
            <person name="Rachel R."/>
            <person name="Huber H."/>
            <person name="Eisen J.A."/>
            <person name="Koonin E.V."/>
            <person name="Keller M."/>
            <person name="Stetter K.O."/>
        </authorList>
    </citation>
    <scope>NUCLEOTIDE SEQUENCE [LARGE SCALE GENOMIC DNA]</scope>
    <source>
        <strain evidence="4">KIN4/I / DSM 18386 / JCM 14125</strain>
    </source>
</reference>
<dbReference type="PANTHER" id="PTHR47618:SF1">
    <property type="entry name" value="BIFUNCTIONAL OLIGORIBONUCLEASE AND PAP PHOSPHATASE NRNA"/>
    <property type="match status" value="1"/>
</dbReference>
<dbReference type="InterPro" id="IPR003156">
    <property type="entry name" value="DHHA1_dom"/>
</dbReference>
<name>A8AAP4_IGNH4</name>
<dbReference type="RefSeq" id="WP_012122960.1">
    <property type="nucleotide sequence ID" value="NC_009776.1"/>
</dbReference>
<dbReference type="GO" id="GO:0003676">
    <property type="term" value="F:nucleic acid binding"/>
    <property type="evidence" value="ECO:0007669"/>
    <property type="project" value="InterPro"/>
</dbReference>
<dbReference type="InterPro" id="IPR001667">
    <property type="entry name" value="DDH_dom"/>
</dbReference>
<dbReference type="Gene3D" id="3.10.310.30">
    <property type="match status" value="1"/>
</dbReference>
<feature type="domain" description="DHHA1" evidence="2">
    <location>
        <begin position="233"/>
        <end position="310"/>
    </location>
</feature>
<sequence>MRECKSLRGDLLAKGKEILERLKSEKAAVVVHRHADPDAVASAAFFWRAGAVPYAPGGLSSLGRRVAESVGMEFREGPIEEEWMIIVDTASSSQLPGVDLTKEYCRVDHHAQGDLKPCLVDPEASSTSEIVSLLARELGVELDERMARALMLGIYVDSKGFKLSRPQTFSAMEYLSEFAKLSDALKMLPSEKEEDLGTRIAKLKACERLTYRKVKDYIIAVTRVGANEGAVLRTLIQCIGADAAFVVREGKEELRVYARASPRLTKLGINLAEFLSALAEEFGGRGGGHPGAAGAVLPTSVSYETLVNKIFGRLSRRIAEALR</sequence>
<dbReference type="GeneID" id="5561913"/>
<dbReference type="OrthoDB" id="350705at2157"/>
<dbReference type="EMBL" id="CP000816">
    <property type="protein sequence ID" value="ABU81996.1"/>
    <property type="molecule type" value="Genomic_DNA"/>
</dbReference>
<dbReference type="AlphaFoldDB" id="A8AAP4"/>
<accession>A8AAP4</accession>
<evidence type="ECO:0000259" key="1">
    <source>
        <dbReference type="Pfam" id="PF01368"/>
    </source>
</evidence>
<dbReference type="InterPro" id="IPR038763">
    <property type="entry name" value="DHH_sf"/>
</dbReference>
<dbReference type="PhylomeDB" id="A8AAP4"/>
<feature type="domain" description="DDH" evidence="1">
    <location>
        <begin position="28"/>
        <end position="154"/>
    </location>
</feature>
<evidence type="ECO:0000259" key="2">
    <source>
        <dbReference type="Pfam" id="PF02272"/>
    </source>
</evidence>
<dbReference type="Pfam" id="PF02272">
    <property type="entry name" value="DHHA1"/>
    <property type="match status" value="1"/>
</dbReference>